<organism evidence="1 2">
    <name type="scientific">Kingella bonacorsii</name>
    <dbReference type="NCBI Taxonomy" id="2796361"/>
    <lineage>
        <taxon>Bacteria</taxon>
        <taxon>Pseudomonadati</taxon>
        <taxon>Pseudomonadota</taxon>
        <taxon>Betaproteobacteria</taxon>
        <taxon>Neisseriales</taxon>
        <taxon>Neisseriaceae</taxon>
        <taxon>Kingella</taxon>
    </lineage>
</organism>
<dbReference type="RefSeq" id="WP_003794882.1">
    <property type="nucleotide sequence ID" value="NZ_JAEHNZ010000007.1"/>
</dbReference>
<evidence type="ECO:0000313" key="1">
    <source>
        <dbReference type="EMBL" id="MBK0397508.1"/>
    </source>
</evidence>
<comment type="caution">
    <text evidence="1">The sequence shown here is derived from an EMBL/GenBank/DDBJ whole genome shotgun (WGS) entry which is preliminary data.</text>
</comment>
<reference evidence="1 2" key="1">
    <citation type="journal article" date="2021" name="Pathogens">
        <title>Isolation and Characterization of Kingella bonacorsii sp. nov., A Novel Kingella Species Detected in a Stable Periodontitis Subject.</title>
        <authorList>
            <person name="Antezack A."/>
            <person name="Boxberger M."/>
            <person name="Rolland C."/>
            <person name="Monnet-Corti V."/>
            <person name="La Scola B."/>
        </authorList>
    </citation>
    <scope>NUCLEOTIDE SEQUENCE [LARGE SCALE GENOMIC DNA]</scope>
    <source>
        <strain evidence="1 2">Marseille-Q4569</strain>
    </source>
</reference>
<evidence type="ECO:0000313" key="2">
    <source>
        <dbReference type="Proteomes" id="UP000614058"/>
    </source>
</evidence>
<gene>
    <name evidence="1" type="ORF">JDW22_13250</name>
</gene>
<dbReference type="GeneID" id="84906728"/>
<name>A0ABS1BW34_9NEIS</name>
<protein>
    <submittedName>
        <fullName evidence="1">Uncharacterized protein</fullName>
    </submittedName>
</protein>
<accession>A0ABS1BW34</accession>
<dbReference type="EMBL" id="JAEHNZ010000007">
    <property type="protein sequence ID" value="MBK0397508.1"/>
    <property type="molecule type" value="Genomic_DNA"/>
</dbReference>
<dbReference type="Proteomes" id="UP000614058">
    <property type="component" value="Unassembled WGS sequence"/>
</dbReference>
<proteinExistence type="predicted"/>
<sequence length="67" mass="7852">MKLKEYQFSYHFGGKKWAVNIFAASPDEAKEKIKAVAHAEYDGEIMANIYIPVKAAWFQRFIAWIKR</sequence>
<keyword evidence="2" id="KW-1185">Reference proteome</keyword>